<dbReference type="EMBL" id="JBANCF010000015">
    <property type="protein sequence ID" value="MEM0574611.1"/>
    <property type="molecule type" value="Genomic_DNA"/>
</dbReference>
<dbReference type="SUPFAM" id="SSF53254">
    <property type="entry name" value="Phosphoglycerate mutase-like"/>
    <property type="match status" value="1"/>
</dbReference>
<protein>
    <submittedName>
        <fullName evidence="1">Phosphoglycerate mutase family protein</fullName>
        <ecNumber evidence="1">5.4.-.-</ecNumber>
    </submittedName>
</protein>
<dbReference type="Proteomes" id="UP001388259">
    <property type="component" value="Unassembled WGS sequence"/>
</dbReference>
<dbReference type="InterPro" id="IPR029033">
    <property type="entry name" value="His_PPase_superfam"/>
</dbReference>
<dbReference type="Proteomes" id="UP001390963">
    <property type="component" value="Unassembled WGS sequence"/>
</dbReference>
<reference evidence="1 4" key="1">
    <citation type="submission" date="2024-01" db="EMBL/GenBank/DDBJ databases">
        <title>Aequorivita flavus sp. nov., isolated from deep-sea sediment.</title>
        <authorList>
            <person name="Chen X."/>
        </authorList>
    </citation>
    <scope>NUCLEOTIDE SEQUENCE</scope>
    <source>
        <strain evidence="1">MCCC 1A16923</strain>
        <strain evidence="2 4">MCCC 1A16935</strain>
    </source>
</reference>
<evidence type="ECO:0000313" key="2">
    <source>
        <dbReference type="EMBL" id="MEM0574611.1"/>
    </source>
</evidence>
<proteinExistence type="predicted"/>
<dbReference type="RefSeq" id="WP_279448595.1">
    <property type="nucleotide sequence ID" value="NZ_JAZBJM010000013.1"/>
</dbReference>
<dbReference type="AlphaFoldDB" id="A0AB35YUC8"/>
<keyword evidence="4" id="KW-1185">Reference proteome</keyword>
<name>A0AB35YUC8_9FLAO</name>
<organism evidence="1 3">
    <name type="scientific">Aequorivita flava</name>
    <dbReference type="NCBI Taxonomy" id="3114371"/>
    <lineage>
        <taxon>Bacteria</taxon>
        <taxon>Pseudomonadati</taxon>
        <taxon>Bacteroidota</taxon>
        <taxon>Flavobacteriia</taxon>
        <taxon>Flavobacteriales</taxon>
        <taxon>Flavobacteriaceae</taxon>
        <taxon>Aequorivita</taxon>
    </lineage>
</organism>
<dbReference type="EMBL" id="JAZBJM010000013">
    <property type="protein sequence ID" value="MEM0519435.1"/>
    <property type="molecule type" value="Genomic_DNA"/>
</dbReference>
<comment type="caution">
    <text evidence="1">The sequence shown here is derived from an EMBL/GenBank/DDBJ whole genome shotgun (WGS) entry which is preliminary data.</text>
</comment>
<dbReference type="GO" id="GO:0016853">
    <property type="term" value="F:isomerase activity"/>
    <property type="evidence" value="ECO:0007669"/>
    <property type="project" value="UniProtKB-KW"/>
</dbReference>
<dbReference type="EC" id="5.4.-.-" evidence="1"/>
<evidence type="ECO:0000313" key="4">
    <source>
        <dbReference type="Proteomes" id="UP001390963"/>
    </source>
</evidence>
<dbReference type="InterPro" id="IPR013078">
    <property type="entry name" value="His_Pase_superF_clade-1"/>
</dbReference>
<keyword evidence="1" id="KW-0413">Isomerase</keyword>
<sequence>MKHILLLLTLMPLFTFCGQQKDKDDNSTKTESTNQIDTENFSATYYLLRHAEKDRTDPTNQDPALNIDGMMRAKRWASYFEPIKIDEIYITKYVRTKQTISLIAQQKAISPIRYDPNTIYSEEFLKQTNGKTVLIAGHSNTTPQLVNKLIGEEKYKEMDDSDNATLFKVTIDGNDKKVETITVD</sequence>
<dbReference type="Gene3D" id="3.40.50.1240">
    <property type="entry name" value="Phosphoglycerate mutase-like"/>
    <property type="match status" value="1"/>
</dbReference>
<dbReference type="CDD" id="cd07067">
    <property type="entry name" value="HP_PGM_like"/>
    <property type="match status" value="1"/>
</dbReference>
<evidence type="ECO:0000313" key="3">
    <source>
        <dbReference type="Proteomes" id="UP001388259"/>
    </source>
</evidence>
<gene>
    <name evidence="2" type="ORF">VZD24_13885</name>
    <name evidence="1" type="ORF">VZD85_13815</name>
</gene>
<evidence type="ECO:0000313" key="1">
    <source>
        <dbReference type="EMBL" id="MEM0519435.1"/>
    </source>
</evidence>
<accession>A0AB35YUC8</accession>
<dbReference type="Pfam" id="PF00300">
    <property type="entry name" value="His_Phos_1"/>
    <property type="match status" value="1"/>
</dbReference>